<feature type="transmembrane region" description="Helical" evidence="1">
    <location>
        <begin position="201"/>
        <end position="220"/>
    </location>
</feature>
<evidence type="ECO:0000256" key="1">
    <source>
        <dbReference type="SAM" id="Phobius"/>
    </source>
</evidence>
<dbReference type="EMBL" id="CP037422">
    <property type="protein sequence ID" value="QDU10403.1"/>
    <property type="molecule type" value="Genomic_DNA"/>
</dbReference>
<keyword evidence="1" id="KW-0812">Transmembrane</keyword>
<keyword evidence="1" id="KW-0472">Membrane</keyword>
<keyword evidence="3" id="KW-1185">Reference proteome</keyword>
<dbReference type="Proteomes" id="UP000318384">
    <property type="component" value="Chromosome"/>
</dbReference>
<protein>
    <submittedName>
        <fullName evidence="2">Uncharacterized protein</fullName>
    </submittedName>
</protein>
<feature type="transmembrane region" description="Helical" evidence="1">
    <location>
        <begin position="62"/>
        <end position="83"/>
    </location>
</feature>
<gene>
    <name evidence="2" type="ORF">V202x_38020</name>
</gene>
<organism evidence="2 3">
    <name type="scientific">Gimesia aquarii</name>
    <dbReference type="NCBI Taxonomy" id="2527964"/>
    <lineage>
        <taxon>Bacteria</taxon>
        <taxon>Pseudomonadati</taxon>
        <taxon>Planctomycetota</taxon>
        <taxon>Planctomycetia</taxon>
        <taxon>Planctomycetales</taxon>
        <taxon>Planctomycetaceae</taxon>
        <taxon>Gimesia</taxon>
    </lineage>
</organism>
<feature type="transmembrane region" description="Helical" evidence="1">
    <location>
        <begin position="32"/>
        <end position="50"/>
    </location>
</feature>
<sequence length="339" mass="39335">MKSNEPIAAEITKNEGGFRVFRLKKSYRNQGVCFLTFFVFAGIGSAYGIWIDAPLDRRLYGAAFMLIFFSFLSVASLWMILAYKYESLTIQHKKITHQGMIFKKEIDLSNVKQVHWKLGNKGGITLKSLTDKISINLDNFEHDERLWLIRYFQSTLPEPVQQNWNLFCSKIALPLRDHNPDKIPTPGPDELLITRKRWAKILVPIILVTTILGLITAWKLQSPRFLLAPATSIMISLIFCFMVPKQGFVVRSDKHDRQLVHFLGWWFTVGAIVFFIFKLTEFPEPQNKIAVYCSLFVWTMVYLVQLYRSSQAIRQRDLEIAKVAVHKWKEEKGRDPTSI</sequence>
<feature type="transmembrane region" description="Helical" evidence="1">
    <location>
        <begin position="226"/>
        <end position="243"/>
    </location>
</feature>
<accession>A0A517WYS1</accession>
<dbReference type="AlphaFoldDB" id="A0A517WYS1"/>
<feature type="transmembrane region" description="Helical" evidence="1">
    <location>
        <begin position="259"/>
        <end position="277"/>
    </location>
</feature>
<name>A0A517WYS1_9PLAN</name>
<dbReference type="OrthoDB" id="264351at2"/>
<feature type="transmembrane region" description="Helical" evidence="1">
    <location>
        <begin position="289"/>
        <end position="307"/>
    </location>
</feature>
<evidence type="ECO:0000313" key="2">
    <source>
        <dbReference type="EMBL" id="QDU10403.1"/>
    </source>
</evidence>
<evidence type="ECO:0000313" key="3">
    <source>
        <dbReference type="Proteomes" id="UP000318384"/>
    </source>
</evidence>
<proteinExistence type="predicted"/>
<reference evidence="2 3" key="1">
    <citation type="submission" date="2019-03" db="EMBL/GenBank/DDBJ databases">
        <title>Deep-cultivation of Planctomycetes and their phenomic and genomic characterization uncovers novel biology.</title>
        <authorList>
            <person name="Wiegand S."/>
            <person name="Jogler M."/>
            <person name="Boedeker C."/>
            <person name="Pinto D."/>
            <person name="Vollmers J."/>
            <person name="Rivas-Marin E."/>
            <person name="Kohn T."/>
            <person name="Peeters S.H."/>
            <person name="Heuer A."/>
            <person name="Rast P."/>
            <person name="Oberbeckmann S."/>
            <person name="Bunk B."/>
            <person name="Jeske O."/>
            <person name="Meyerdierks A."/>
            <person name="Storesund J.E."/>
            <person name="Kallscheuer N."/>
            <person name="Luecker S."/>
            <person name="Lage O.M."/>
            <person name="Pohl T."/>
            <person name="Merkel B.J."/>
            <person name="Hornburger P."/>
            <person name="Mueller R.-W."/>
            <person name="Bruemmer F."/>
            <person name="Labrenz M."/>
            <person name="Spormann A.M."/>
            <person name="Op den Camp H."/>
            <person name="Overmann J."/>
            <person name="Amann R."/>
            <person name="Jetten M.S.M."/>
            <person name="Mascher T."/>
            <person name="Medema M.H."/>
            <person name="Devos D.P."/>
            <person name="Kaster A.-K."/>
            <person name="Ovreas L."/>
            <person name="Rohde M."/>
            <person name="Galperin M.Y."/>
            <person name="Jogler C."/>
        </authorList>
    </citation>
    <scope>NUCLEOTIDE SEQUENCE [LARGE SCALE GENOMIC DNA]</scope>
    <source>
        <strain evidence="2 3">V202</strain>
    </source>
</reference>
<keyword evidence="1" id="KW-1133">Transmembrane helix</keyword>
<dbReference type="RefSeq" id="WP_145178014.1">
    <property type="nucleotide sequence ID" value="NZ_CP037422.1"/>
</dbReference>